<dbReference type="EMBL" id="JAFLNF010000007">
    <property type="protein sequence ID" value="MBO0346820.1"/>
    <property type="molecule type" value="Genomic_DNA"/>
</dbReference>
<name>A0A939J6G0_9HYPH</name>
<proteinExistence type="predicted"/>
<dbReference type="AlphaFoldDB" id="A0A939J6G0"/>
<protein>
    <submittedName>
        <fullName evidence="1">Uncharacterized protein</fullName>
    </submittedName>
</protein>
<dbReference type="Proteomes" id="UP000664779">
    <property type="component" value="Unassembled WGS sequence"/>
</dbReference>
<sequence length="319" mass="36874">MVRADGVDYGPLPCDIFLEFPYKHRHHETGIVGFEINNYKIPDFGPGTILEVSDAETGLVFYRRMDPNKHLEKRVFRLETQMAPHSELDRSLKPFFQFYADRVEQHGSETVRQMLEITNQRSTYVSGRVLLKNFQQYLPQETVKITSLRDPFYEFAIRLTTTSHYKNKSFPFLSSRDQSILRPAMDHFADLNLMDDRELTESIKSAPKDILALFASPFTKQLVAASPTDPVDRDSLSRAMDVLSQFAVFDPDEIDDSFAQTIADHLGIDRSHLQFRPVQASLKELADRLRNIPVLEHVLESDLILYFFVQKAKQRARLD</sequence>
<keyword evidence="2" id="KW-1185">Reference proteome</keyword>
<comment type="caution">
    <text evidence="1">The sequence shown here is derived from an EMBL/GenBank/DDBJ whole genome shotgun (WGS) entry which is preliminary data.</text>
</comment>
<reference evidence="1" key="1">
    <citation type="submission" date="2021-03" db="EMBL/GenBank/DDBJ databases">
        <title>Roseibium sp. CAU 1637 isolated from Incheon.</title>
        <authorList>
            <person name="Kim W."/>
        </authorList>
    </citation>
    <scope>NUCLEOTIDE SEQUENCE</scope>
    <source>
        <strain evidence="1">CAU 1637</strain>
    </source>
</reference>
<dbReference type="RefSeq" id="WP_206942977.1">
    <property type="nucleotide sequence ID" value="NZ_JAFLNF010000007.1"/>
</dbReference>
<evidence type="ECO:0000313" key="1">
    <source>
        <dbReference type="EMBL" id="MBO0346820.1"/>
    </source>
</evidence>
<gene>
    <name evidence="1" type="ORF">J0X15_16455</name>
</gene>
<accession>A0A939J6G0</accession>
<organism evidence="1 2">
    <name type="scientific">Roseibium limicola</name>
    <dbReference type="NCBI Taxonomy" id="2816037"/>
    <lineage>
        <taxon>Bacteria</taxon>
        <taxon>Pseudomonadati</taxon>
        <taxon>Pseudomonadota</taxon>
        <taxon>Alphaproteobacteria</taxon>
        <taxon>Hyphomicrobiales</taxon>
        <taxon>Stappiaceae</taxon>
        <taxon>Roseibium</taxon>
    </lineage>
</organism>
<evidence type="ECO:0000313" key="2">
    <source>
        <dbReference type="Proteomes" id="UP000664779"/>
    </source>
</evidence>